<dbReference type="RefSeq" id="WP_117955910.1">
    <property type="nucleotide sequence ID" value="NZ_QRAN01000016.1"/>
</dbReference>
<keyword evidence="1" id="KW-0472">Membrane</keyword>
<protein>
    <submittedName>
        <fullName evidence="2">DUF1295 domain-containing protein</fullName>
    </submittedName>
</protein>
<dbReference type="InterPro" id="IPR010721">
    <property type="entry name" value="UstE-like"/>
</dbReference>
<dbReference type="OrthoDB" id="9811969at2"/>
<evidence type="ECO:0000256" key="1">
    <source>
        <dbReference type="SAM" id="Phobius"/>
    </source>
</evidence>
<feature type="transmembrane region" description="Helical" evidence="1">
    <location>
        <begin position="176"/>
        <end position="203"/>
    </location>
</feature>
<dbReference type="Gene3D" id="1.20.120.1630">
    <property type="match status" value="1"/>
</dbReference>
<dbReference type="AlphaFoldDB" id="A0A3L7DW93"/>
<feature type="transmembrane region" description="Helical" evidence="1">
    <location>
        <begin position="61"/>
        <end position="79"/>
    </location>
</feature>
<dbReference type="PANTHER" id="PTHR32251:SF33">
    <property type="entry name" value="STEROID 5-ALPHA REDUCTASE C-TERMINAL DOMAIN-CONTAINING PROTEIN"/>
    <property type="match status" value="1"/>
</dbReference>
<name>A0A3L7DW93_9GAMM</name>
<feature type="transmembrane region" description="Helical" evidence="1">
    <location>
        <begin position="91"/>
        <end position="110"/>
    </location>
</feature>
<keyword evidence="1" id="KW-0812">Transmembrane</keyword>
<reference evidence="2 3" key="1">
    <citation type="submission" date="2018-07" db="EMBL/GenBank/DDBJ databases">
        <title>Halioglobus sp. genome submission.</title>
        <authorList>
            <person name="Ye M.-Q."/>
            <person name="Du Z.-J."/>
        </authorList>
    </citation>
    <scope>NUCLEOTIDE SEQUENCE [LARGE SCALE GENOMIC DNA]</scope>
    <source>
        <strain evidence="2 3">U0301</strain>
    </source>
</reference>
<dbReference type="EMBL" id="QRAN01000016">
    <property type="protein sequence ID" value="RLQ21045.1"/>
    <property type="molecule type" value="Genomic_DNA"/>
</dbReference>
<keyword evidence="1" id="KW-1133">Transmembrane helix</keyword>
<dbReference type="Proteomes" id="UP000265509">
    <property type="component" value="Unassembled WGS sequence"/>
</dbReference>
<keyword evidence="3" id="KW-1185">Reference proteome</keyword>
<dbReference type="GO" id="GO:0016020">
    <property type="term" value="C:membrane"/>
    <property type="evidence" value="ECO:0007669"/>
    <property type="project" value="TreeGrafter"/>
</dbReference>
<dbReference type="PROSITE" id="PS50244">
    <property type="entry name" value="S5A_REDUCTASE"/>
    <property type="match status" value="1"/>
</dbReference>
<proteinExistence type="predicted"/>
<dbReference type="Pfam" id="PF06966">
    <property type="entry name" value="DUF1295"/>
    <property type="match status" value="1"/>
</dbReference>
<feature type="transmembrane region" description="Helical" evidence="1">
    <location>
        <begin position="33"/>
        <end position="55"/>
    </location>
</feature>
<organism evidence="2 3">
    <name type="scientific">Seongchinamella sediminis</name>
    <dbReference type="NCBI Taxonomy" id="2283635"/>
    <lineage>
        <taxon>Bacteria</taxon>
        <taxon>Pseudomonadati</taxon>
        <taxon>Pseudomonadota</taxon>
        <taxon>Gammaproteobacteria</taxon>
        <taxon>Cellvibrionales</taxon>
        <taxon>Halieaceae</taxon>
        <taxon>Seongchinamella</taxon>
    </lineage>
</organism>
<gene>
    <name evidence="2" type="ORF">DWB85_14190</name>
</gene>
<evidence type="ECO:0000313" key="3">
    <source>
        <dbReference type="Proteomes" id="UP000265509"/>
    </source>
</evidence>
<accession>A0A3L7DW93</accession>
<evidence type="ECO:0000313" key="2">
    <source>
        <dbReference type="EMBL" id="RLQ21045.1"/>
    </source>
</evidence>
<dbReference type="PANTHER" id="PTHR32251">
    <property type="entry name" value="3-OXO-5-ALPHA-STEROID 4-DEHYDROGENASE"/>
    <property type="match status" value="1"/>
</dbReference>
<sequence length="248" mass="28711">MHKYTAPGWARTIYEVSGKLTEDFGGGPRHLKVAWVINLHKIITLFIIYGMMLHFDNFSTAAWVYLGLHGIYGYCWLVKDFGFRDGSFETRVTYGGAVMTYLVLIAWYWLLPYLFLSRHVEPSGPILFLAVAMHTQGITWMIAGDCQKYFSLKYRKGLINDGVFSFTRNPNFLGEIMIYGAYAILANHWLGYLVLAYACLFFYSRMQVKDASISRYPDWDAYAIRSSRLLPWKVLVAPFRPQLEETRL</sequence>
<comment type="caution">
    <text evidence="2">The sequence shown here is derived from an EMBL/GenBank/DDBJ whole genome shotgun (WGS) entry which is preliminary data.</text>
</comment>